<name>A0ABV1RY43_9BACT</name>
<comment type="caution">
    <text evidence="1">The sequence shown here is derived from an EMBL/GenBank/DDBJ whole genome shotgun (WGS) entry which is preliminary data.</text>
</comment>
<protein>
    <submittedName>
        <fullName evidence="1">Uncharacterized protein</fullName>
    </submittedName>
</protein>
<keyword evidence="2" id="KW-1185">Reference proteome</keyword>
<dbReference type="RefSeq" id="WP_350414050.1">
    <property type="nucleotide sequence ID" value="NZ_JBEOKT010000021.1"/>
</dbReference>
<dbReference type="EMBL" id="JBEOKT010000021">
    <property type="protein sequence ID" value="MER2999321.1"/>
    <property type="molecule type" value="Genomic_DNA"/>
</dbReference>
<dbReference type="Proteomes" id="UP001476807">
    <property type="component" value="Unassembled WGS sequence"/>
</dbReference>
<reference evidence="1 2" key="1">
    <citation type="submission" date="2024-06" db="EMBL/GenBank/DDBJ databases">
        <title>Pontibacter populi HYL7-15.</title>
        <authorList>
            <person name="Kim M.K."/>
        </authorList>
    </citation>
    <scope>NUCLEOTIDE SEQUENCE [LARGE SCALE GENOMIC DNA]</scope>
    <source>
        <strain evidence="1 2">HYL7-15</strain>
    </source>
</reference>
<evidence type="ECO:0000313" key="1">
    <source>
        <dbReference type="EMBL" id="MER2999321.1"/>
    </source>
</evidence>
<gene>
    <name evidence="1" type="ORF">ABS362_17345</name>
</gene>
<sequence length="183" mass="22140">MESVVKILPLEKNDVKLCDGQVQKVDNLIHSTELTIKLMGEELTIPYRLYFDEPDIDNENNLTDRQKTILNCIFLRHHNGYLRERRLKKLINQDEKWIIPFTVQLLGEYVYEILEVLEEHINEKTIDDYHSFTEENPKYWQQTESRMISYWNEYYRRKFPKLKEYLGTALVKRIKKTNAQQQV</sequence>
<proteinExistence type="predicted"/>
<accession>A0ABV1RY43</accession>
<evidence type="ECO:0000313" key="2">
    <source>
        <dbReference type="Proteomes" id="UP001476807"/>
    </source>
</evidence>
<organism evidence="1 2">
    <name type="scientific">Pontibacter populi</name>
    <dbReference type="NCBI Taxonomy" id="890055"/>
    <lineage>
        <taxon>Bacteria</taxon>
        <taxon>Pseudomonadati</taxon>
        <taxon>Bacteroidota</taxon>
        <taxon>Cytophagia</taxon>
        <taxon>Cytophagales</taxon>
        <taxon>Hymenobacteraceae</taxon>
        <taxon>Pontibacter</taxon>
    </lineage>
</organism>